<evidence type="ECO:0000256" key="1">
    <source>
        <dbReference type="SAM" id="MobiDB-lite"/>
    </source>
</evidence>
<feature type="region of interest" description="Disordered" evidence="1">
    <location>
        <begin position="1"/>
        <end position="21"/>
    </location>
</feature>
<evidence type="ECO:0000313" key="3">
    <source>
        <dbReference type="Proteomes" id="UP001321047"/>
    </source>
</evidence>
<accession>A0AAP2Z6A8</accession>
<gene>
    <name evidence="2" type="ORF">OB919_05895</name>
</gene>
<proteinExistence type="predicted"/>
<name>A0AAP2Z6A8_9EURY</name>
<comment type="caution">
    <text evidence="2">The sequence shown here is derived from an EMBL/GenBank/DDBJ whole genome shotgun (WGS) entry which is preliminary data.</text>
</comment>
<keyword evidence="3" id="KW-1185">Reference proteome</keyword>
<dbReference type="Proteomes" id="UP001321047">
    <property type="component" value="Unassembled WGS sequence"/>
</dbReference>
<dbReference type="AlphaFoldDB" id="A0AAP2Z6A8"/>
<organism evidence="2 3">
    <name type="scientific">Natronosalvus hydrolyticus</name>
    <dbReference type="NCBI Taxonomy" id="2979988"/>
    <lineage>
        <taxon>Archaea</taxon>
        <taxon>Methanobacteriati</taxon>
        <taxon>Methanobacteriota</taxon>
        <taxon>Stenosarchaea group</taxon>
        <taxon>Halobacteria</taxon>
        <taxon>Halobacteriales</taxon>
        <taxon>Natrialbaceae</taxon>
        <taxon>Natronosalvus</taxon>
    </lineage>
</organism>
<protein>
    <submittedName>
        <fullName evidence="2">Uncharacterized protein</fullName>
    </submittedName>
</protein>
<evidence type="ECO:0000313" key="2">
    <source>
        <dbReference type="EMBL" id="MCU4751514.1"/>
    </source>
</evidence>
<reference evidence="2 3" key="1">
    <citation type="submission" date="2022-09" db="EMBL/GenBank/DDBJ databases">
        <title>Enrichment on poylsaccharides allowed isolation of novel metabolic and taxonomic groups of Haloarchaea.</title>
        <authorList>
            <person name="Sorokin D.Y."/>
            <person name="Elcheninov A.G."/>
            <person name="Khizhniak T.V."/>
            <person name="Kolganova T.V."/>
            <person name="Kublanov I.V."/>
        </authorList>
    </citation>
    <scope>NUCLEOTIDE SEQUENCE [LARGE SCALE GENOMIC DNA]</scope>
    <source>
        <strain evidence="2 3">AArc-curdl1</strain>
    </source>
</reference>
<dbReference type="RefSeq" id="WP_342807387.1">
    <property type="nucleotide sequence ID" value="NZ_JAOPJZ010000003.1"/>
</dbReference>
<sequence>MDETEPRDPITNVPIEQSEPEIYLPGTPTVEFTAYLERFIEMLRR</sequence>
<dbReference type="EMBL" id="JAOPJZ010000003">
    <property type="protein sequence ID" value="MCU4751514.1"/>
    <property type="molecule type" value="Genomic_DNA"/>
</dbReference>